<dbReference type="SUPFAM" id="SSF57850">
    <property type="entry name" value="RING/U-box"/>
    <property type="match status" value="1"/>
</dbReference>
<evidence type="ECO:0000256" key="11">
    <source>
        <dbReference type="SAM" id="MobiDB-lite"/>
    </source>
</evidence>
<keyword evidence="9 12" id="KW-0472">Membrane</keyword>
<dbReference type="RefSeq" id="XP_025596018.1">
    <property type="nucleotide sequence ID" value="XM_025743146.1"/>
</dbReference>
<dbReference type="InterPro" id="IPR051653">
    <property type="entry name" value="E3_ligase_sorting_rcpt"/>
</dbReference>
<dbReference type="Gene3D" id="3.30.40.10">
    <property type="entry name" value="Zinc/RING finger domain, C3HC4 (zinc finger)"/>
    <property type="match status" value="1"/>
</dbReference>
<dbReference type="GeneID" id="37270690"/>
<keyword evidence="7" id="KW-0862">Zinc</keyword>
<dbReference type="AlphaFoldDB" id="A0A316Z2F1"/>
<keyword evidence="4 12" id="KW-0812">Transmembrane</keyword>
<evidence type="ECO:0000259" key="14">
    <source>
        <dbReference type="PROSITE" id="PS50089"/>
    </source>
</evidence>
<evidence type="ECO:0000256" key="12">
    <source>
        <dbReference type="SAM" id="Phobius"/>
    </source>
</evidence>
<evidence type="ECO:0000256" key="1">
    <source>
        <dbReference type="ARBA" id="ARBA00000900"/>
    </source>
</evidence>
<dbReference type="PROSITE" id="PS50089">
    <property type="entry name" value="ZF_RING_2"/>
    <property type="match status" value="1"/>
</dbReference>
<feature type="compositionally biased region" description="Low complexity" evidence="11">
    <location>
        <begin position="382"/>
        <end position="401"/>
    </location>
</feature>
<dbReference type="Pfam" id="PF02225">
    <property type="entry name" value="PA"/>
    <property type="match status" value="1"/>
</dbReference>
<reference evidence="15 16" key="1">
    <citation type="journal article" date="2018" name="Mol. Biol. Evol.">
        <title>Broad Genomic Sampling Reveals a Smut Pathogenic Ancestry of the Fungal Clade Ustilaginomycotina.</title>
        <authorList>
            <person name="Kijpornyongpan T."/>
            <person name="Mondo S.J."/>
            <person name="Barry K."/>
            <person name="Sandor L."/>
            <person name="Lee J."/>
            <person name="Lipzen A."/>
            <person name="Pangilinan J."/>
            <person name="LaButti K."/>
            <person name="Hainaut M."/>
            <person name="Henrissat B."/>
            <person name="Grigoriev I.V."/>
            <person name="Spatafora J.W."/>
            <person name="Aime M.C."/>
        </authorList>
    </citation>
    <scope>NUCLEOTIDE SEQUENCE [LARGE SCALE GENOMIC DNA]</scope>
    <source>
        <strain evidence="15 16">MCA 4186</strain>
    </source>
</reference>
<feature type="signal peptide" evidence="13">
    <location>
        <begin position="1"/>
        <end position="21"/>
    </location>
</feature>
<evidence type="ECO:0000256" key="8">
    <source>
        <dbReference type="ARBA" id="ARBA00022989"/>
    </source>
</evidence>
<feature type="region of interest" description="Disordered" evidence="11">
    <location>
        <begin position="367"/>
        <end position="430"/>
    </location>
</feature>
<dbReference type="EMBL" id="KZ819302">
    <property type="protein sequence ID" value="PWN95739.1"/>
    <property type="molecule type" value="Genomic_DNA"/>
</dbReference>
<dbReference type="PANTHER" id="PTHR47168:SF1">
    <property type="entry name" value="OS02G0798600 PROTEIN"/>
    <property type="match status" value="1"/>
</dbReference>
<keyword evidence="13" id="KW-0732">Signal</keyword>
<evidence type="ECO:0000256" key="10">
    <source>
        <dbReference type="PROSITE-ProRule" id="PRU00175"/>
    </source>
</evidence>
<feature type="compositionally biased region" description="Low complexity" evidence="11">
    <location>
        <begin position="527"/>
        <end position="547"/>
    </location>
</feature>
<evidence type="ECO:0000313" key="15">
    <source>
        <dbReference type="EMBL" id="PWN95739.1"/>
    </source>
</evidence>
<accession>A0A316Z2F1</accession>
<dbReference type="FunFam" id="3.30.40.10:FF:000388">
    <property type="entry name" value="Putative RING zinc finger domain superfamily protein"/>
    <property type="match status" value="1"/>
</dbReference>
<evidence type="ECO:0000256" key="9">
    <source>
        <dbReference type="ARBA" id="ARBA00023136"/>
    </source>
</evidence>
<dbReference type="InterPro" id="IPR013083">
    <property type="entry name" value="Znf_RING/FYVE/PHD"/>
</dbReference>
<evidence type="ECO:0000256" key="7">
    <source>
        <dbReference type="ARBA" id="ARBA00022833"/>
    </source>
</evidence>
<keyword evidence="16" id="KW-1185">Reference proteome</keyword>
<organism evidence="15 16">
    <name type="scientific">Tilletiopsis washingtonensis</name>
    <dbReference type="NCBI Taxonomy" id="58919"/>
    <lineage>
        <taxon>Eukaryota</taxon>
        <taxon>Fungi</taxon>
        <taxon>Dikarya</taxon>
        <taxon>Basidiomycota</taxon>
        <taxon>Ustilaginomycotina</taxon>
        <taxon>Exobasidiomycetes</taxon>
        <taxon>Entylomatales</taxon>
        <taxon>Entylomatales incertae sedis</taxon>
        <taxon>Tilletiopsis</taxon>
    </lineage>
</organism>
<dbReference type="OrthoDB" id="8062037at2759"/>
<gene>
    <name evidence="15" type="ORF">FA09DRAFT_331708</name>
</gene>
<dbReference type="InterPro" id="IPR003137">
    <property type="entry name" value="PA_domain"/>
</dbReference>
<evidence type="ECO:0000256" key="13">
    <source>
        <dbReference type="SAM" id="SignalP"/>
    </source>
</evidence>
<comment type="subcellular location">
    <subcellularLocation>
        <location evidence="2">Membrane</location>
        <topology evidence="2">Single-pass membrane protein</topology>
    </subcellularLocation>
</comment>
<feature type="transmembrane region" description="Helical" evidence="12">
    <location>
        <begin position="312"/>
        <end position="333"/>
    </location>
</feature>
<name>A0A316Z2F1_9BASI</name>
<evidence type="ECO:0000256" key="6">
    <source>
        <dbReference type="ARBA" id="ARBA00022771"/>
    </source>
</evidence>
<evidence type="ECO:0000313" key="16">
    <source>
        <dbReference type="Proteomes" id="UP000245946"/>
    </source>
</evidence>
<dbReference type="STRING" id="58919.A0A316Z2F1"/>
<evidence type="ECO:0000256" key="3">
    <source>
        <dbReference type="ARBA" id="ARBA00012483"/>
    </source>
</evidence>
<dbReference type="PANTHER" id="PTHR47168">
    <property type="entry name" value="RING ZINC FINGER DOMAIN SUPERFAMILY PROTEIN-RELATED"/>
    <property type="match status" value="1"/>
</dbReference>
<feature type="domain" description="RING-type" evidence="14">
    <location>
        <begin position="443"/>
        <end position="485"/>
    </location>
</feature>
<dbReference type="Proteomes" id="UP000245946">
    <property type="component" value="Unassembled WGS sequence"/>
</dbReference>
<keyword evidence="5" id="KW-0479">Metal-binding</keyword>
<evidence type="ECO:0000256" key="2">
    <source>
        <dbReference type="ARBA" id="ARBA00004167"/>
    </source>
</evidence>
<evidence type="ECO:0000256" key="5">
    <source>
        <dbReference type="ARBA" id="ARBA00022723"/>
    </source>
</evidence>
<keyword evidence="8 12" id="KW-1133">Transmembrane helix</keyword>
<keyword evidence="6 10" id="KW-0863">Zinc-finger</keyword>
<dbReference type="Pfam" id="PF13639">
    <property type="entry name" value="zf-RING_2"/>
    <property type="match status" value="1"/>
</dbReference>
<evidence type="ECO:0000256" key="4">
    <source>
        <dbReference type="ARBA" id="ARBA00022692"/>
    </source>
</evidence>
<dbReference type="Gene3D" id="3.50.30.30">
    <property type="match status" value="1"/>
</dbReference>
<dbReference type="GO" id="GO:0008270">
    <property type="term" value="F:zinc ion binding"/>
    <property type="evidence" value="ECO:0007669"/>
    <property type="project" value="UniProtKB-KW"/>
</dbReference>
<feature type="region of interest" description="Disordered" evidence="11">
    <location>
        <begin position="527"/>
        <end position="565"/>
    </location>
</feature>
<dbReference type="EC" id="2.3.2.27" evidence="3"/>
<dbReference type="InterPro" id="IPR001841">
    <property type="entry name" value="Znf_RING"/>
</dbReference>
<dbReference type="GO" id="GO:0061630">
    <property type="term" value="F:ubiquitin protein ligase activity"/>
    <property type="evidence" value="ECO:0007669"/>
    <property type="project" value="UniProtKB-EC"/>
</dbReference>
<protein>
    <recommendedName>
        <fullName evidence="3">RING-type E3 ubiquitin transferase</fullName>
        <ecNumber evidence="3">2.3.2.27</ecNumber>
    </recommendedName>
</protein>
<sequence length="565" mass="59012">MRSAAPLLALLVAALSQRAAAAAPHTPRGIAAAPLPPQPLSQRLVARLDEWASALLPALDDAQLADAAWDADETADGGGLFGGDTSLAWGGSTLEVVRTQATYVTRPAAFGPRIVADEGLHGSLLPISDFYRPPHGSASAACPYPDGPGWRADDEDAPLVLQRGGEVPEQPTLKPPHDWIALLERGGGCSFVSKVRVAQALGAKAVVVGDAPSPGWHRMPGSEGEADPGLAGRLLTMFAPGSTADVHVPSTFITRPSYVDLSRLVDELALDVEAGRAECERVGSCKDETRAKGLEIVLGRDDIMWEWPLIDLALLLLLLPSFMTIFTVIVHRIRMARQRRKDRAPELVVLSLPCLIWRGNGQPWEKIEGADTLPVSSRGDGESPAGARSPASPQAGPSSAGMEEEGQAGPSTPLITTPVPPPSGNPSHAFLPPGRSYYSCDECAICLSDFVDGDRVRVLPCGHIFHRNEIDDWLVRIRKVCPICKRDVTVPIPPSVPAALAGPAGDAPDVPAASPSAAAPVVVASADTEASAAGASEEAAAAPGASADADEAHGASERSPLLPRS</sequence>
<comment type="catalytic activity">
    <reaction evidence="1">
        <text>S-ubiquitinyl-[E2 ubiquitin-conjugating enzyme]-L-cysteine + [acceptor protein]-L-lysine = [E2 ubiquitin-conjugating enzyme]-L-cysteine + N(6)-ubiquitinyl-[acceptor protein]-L-lysine.</text>
        <dbReference type="EC" id="2.3.2.27"/>
    </reaction>
</comment>
<feature type="region of interest" description="Disordered" evidence="11">
    <location>
        <begin position="502"/>
        <end position="521"/>
    </location>
</feature>
<dbReference type="SUPFAM" id="SSF52025">
    <property type="entry name" value="PA domain"/>
    <property type="match status" value="1"/>
</dbReference>
<dbReference type="InterPro" id="IPR046450">
    <property type="entry name" value="PA_dom_sf"/>
</dbReference>
<dbReference type="CDD" id="cd16473">
    <property type="entry name" value="RING-H2_RNF103"/>
    <property type="match status" value="1"/>
</dbReference>
<feature type="chain" id="PRO_5016260515" description="RING-type E3 ubiquitin transferase" evidence="13">
    <location>
        <begin position="22"/>
        <end position="565"/>
    </location>
</feature>
<proteinExistence type="predicted"/>
<dbReference type="SMART" id="SM00184">
    <property type="entry name" value="RING"/>
    <property type="match status" value="1"/>
</dbReference>
<dbReference type="GO" id="GO:0016020">
    <property type="term" value="C:membrane"/>
    <property type="evidence" value="ECO:0007669"/>
    <property type="project" value="UniProtKB-SubCell"/>
</dbReference>